<keyword evidence="2" id="KW-0489">Methyltransferase</keyword>
<proteinExistence type="inferred from homology"/>
<dbReference type="Gene3D" id="3.40.50.150">
    <property type="entry name" value="Vaccinia Virus protein VP39"/>
    <property type="match status" value="1"/>
</dbReference>
<keyword evidence="8" id="KW-1185">Reference proteome</keyword>
<dbReference type="PANTHER" id="PTHR43667">
    <property type="entry name" value="CYCLOPROPANE-FATTY-ACYL-PHOSPHOLIPID SYNTHASE"/>
    <property type="match status" value="1"/>
</dbReference>
<evidence type="ECO:0000313" key="8">
    <source>
        <dbReference type="Proteomes" id="UP000027986"/>
    </source>
</evidence>
<evidence type="ECO:0000313" key="7">
    <source>
        <dbReference type="EMBL" id="AIF39921.1"/>
    </source>
</evidence>
<accession>A0A075JCB6</accession>
<evidence type="ECO:0000259" key="6">
    <source>
        <dbReference type="SMART" id="SM00828"/>
    </source>
</evidence>
<dbReference type="PIRSF" id="PIRSF003085">
    <property type="entry name" value="CMAS"/>
    <property type="match status" value="1"/>
</dbReference>
<keyword evidence="5" id="KW-0443">Lipid metabolism</keyword>
<evidence type="ECO:0000256" key="5">
    <source>
        <dbReference type="ARBA" id="ARBA00023098"/>
    </source>
</evidence>
<dbReference type="AlphaFoldDB" id="A0A075JCB6"/>
<keyword evidence="3" id="KW-0808">Transferase</keyword>
<dbReference type="PANTHER" id="PTHR43667:SF1">
    <property type="entry name" value="CYCLOPROPANE-FATTY-ACYL-PHOSPHOLIPID SYNTHASE"/>
    <property type="match status" value="1"/>
</dbReference>
<dbReference type="InterPro" id="IPR029063">
    <property type="entry name" value="SAM-dependent_MTases_sf"/>
</dbReference>
<keyword evidence="4" id="KW-0949">S-adenosyl-L-methionine</keyword>
<dbReference type="EMBL" id="CP008889">
    <property type="protein sequence ID" value="AIF39921.1"/>
    <property type="molecule type" value="Genomic_DNA"/>
</dbReference>
<evidence type="ECO:0000256" key="2">
    <source>
        <dbReference type="ARBA" id="ARBA00022603"/>
    </source>
</evidence>
<dbReference type="InterPro" id="IPR003333">
    <property type="entry name" value="CMAS"/>
</dbReference>
<dbReference type="KEGG" id="dni:HX89_01805"/>
<dbReference type="Proteomes" id="UP000027986">
    <property type="component" value="Chromosome"/>
</dbReference>
<dbReference type="eggNOG" id="COG2230">
    <property type="taxonomic scope" value="Bacteria"/>
</dbReference>
<dbReference type="SUPFAM" id="SSF53335">
    <property type="entry name" value="S-adenosyl-L-methionine-dependent methyltransferases"/>
    <property type="match status" value="1"/>
</dbReference>
<dbReference type="GO" id="GO:0008610">
    <property type="term" value="P:lipid biosynthetic process"/>
    <property type="evidence" value="ECO:0007669"/>
    <property type="project" value="InterPro"/>
</dbReference>
<comment type="similarity">
    <text evidence="1">Belongs to the CFA/CMAS family.</text>
</comment>
<dbReference type="SMART" id="SM00828">
    <property type="entry name" value="PKS_MT"/>
    <property type="match status" value="1"/>
</dbReference>
<evidence type="ECO:0000256" key="1">
    <source>
        <dbReference type="ARBA" id="ARBA00010815"/>
    </source>
</evidence>
<sequence>MSQTTTATPLVAQAVQAVLEEPLPFRITAYDGTDIGPRDSDIAVRVESEEGLRYLLSAPGDLGLARAYLTGTLTGTGFHPGDPYEVFSRIKRDVRTKQLTPKGVASALAPVVKQLGPKAFVHPPLPEVENEPRWKRHLAKVNPVRRAADSIKHHYDVSNAFYEKVLGDSMAYTCAVFDTPDDTLEEAQERKFALVADKLDLQPGQRLLDVGCGWGGMTMHAARERGVHVIGVTLSKEQAEWGQRAVREAGLESLVEIRHGDYREVTETGFDAVSSIGLTEHIGVKNYANYFSFLHSKLRDGGRLLNHCITRRDDTASAKPEPFTDRYVFPDGELASPGRLISECHDAGFEVQHDENLRLSYALTLRDWCRNLEANWDFCVAEAGLPTAKVWGIYMAGSRLGFEEGWLHLHQVLATKTTDNGDNGGYPLGSHWAP</sequence>
<reference evidence="7 8" key="1">
    <citation type="submission" date="2014-07" db="EMBL/GenBank/DDBJ databases">
        <title>Genome Sequencing of Dermacoccus nishinomiyaensis.</title>
        <authorList>
            <person name="Hong K.W."/>
            <person name="Chan K.G."/>
        </authorList>
    </citation>
    <scope>NUCLEOTIDE SEQUENCE [LARGE SCALE GENOMIC DNA]</scope>
    <source>
        <strain evidence="7 8">M25</strain>
    </source>
</reference>
<dbReference type="GO" id="GO:0008168">
    <property type="term" value="F:methyltransferase activity"/>
    <property type="evidence" value="ECO:0007669"/>
    <property type="project" value="UniProtKB-KW"/>
</dbReference>
<dbReference type="InterPro" id="IPR020803">
    <property type="entry name" value="MeTfrase_dom"/>
</dbReference>
<feature type="domain" description="Polyketide synthase-like methyltransferase" evidence="6">
    <location>
        <begin position="161"/>
        <end position="417"/>
    </location>
</feature>
<dbReference type="GO" id="GO:0032259">
    <property type="term" value="P:methylation"/>
    <property type="evidence" value="ECO:0007669"/>
    <property type="project" value="UniProtKB-KW"/>
</dbReference>
<evidence type="ECO:0000256" key="3">
    <source>
        <dbReference type="ARBA" id="ARBA00022679"/>
    </source>
</evidence>
<dbReference type="OrthoDB" id="9782855at2"/>
<dbReference type="RefSeq" id="WP_038566555.1">
    <property type="nucleotide sequence ID" value="NZ_CP008889.1"/>
</dbReference>
<dbReference type="Pfam" id="PF02353">
    <property type="entry name" value="CMAS"/>
    <property type="match status" value="1"/>
</dbReference>
<gene>
    <name evidence="7" type="ORF">HX89_01805</name>
</gene>
<protein>
    <submittedName>
        <fullName evidence="7">Cyclopropane-fatty-acyl-phospholipid synthase</fullName>
    </submittedName>
</protein>
<dbReference type="HOGENOM" id="CLU_026434_6_2_11"/>
<dbReference type="GeneID" id="41839978"/>
<name>A0A075JCB6_9MICO</name>
<evidence type="ECO:0000256" key="4">
    <source>
        <dbReference type="ARBA" id="ARBA00022691"/>
    </source>
</evidence>
<dbReference type="CDD" id="cd02440">
    <property type="entry name" value="AdoMet_MTases"/>
    <property type="match status" value="1"/>
</dbReference>
<dbReference type="InterPro" id="IPR050723">
    <property type="entry name" value="CFA/CMAS"/>
</dbReference>
<organism evidence="7 8">
    <name type="scientific">Dermacoccus nishinomiyaensis</name>
    <dbReference type="NCBI Taxonomy" id="1274"/>
    <lineage>
        <taxon>Bacteria</taxon>
        <taxon>Bacillati</taxon>
        <taxon>Actinomycetota</taxon>
        <taxon>Actinomycetes</taxon>
        <taxon>Micrococcales</taxon>
        <taxon>Dermacoccaceae</taxon>
        <taxon>Dermacoccus</taxon>
    </lineage>
</organism>